<feature type="chain" id="PRO_5047312333" evidence="5">
    <location>
        <begin position="19"/>
        <end position="345"/>
    </location>
</feature>
<evidence type="ECO:0000256" key="5">
    <source>
        <dbReference type="SAM" id="SignalP"/>
    </source>
</evidence>
<feature type="signal peptide" evidence="5">
    <location>
        <begin position="1"/>
        <end position="18"/>
    </location>
</feature>
<evidence type="ECO:0000313" key="8">
    <source>
        <dbReference type="Proteomes" id="UP001060164"/>
    </source>
</evidence>
<dbReference type="EMBL" id="CP102290">
    <property type="protein sequence ID" value="UWP58786.1"/>
    <property type="molecule type" value="Genomic_DNA"/>
</dbReference>
<dbReference type="Proteomes" id="UP001060164">
    <property type="component" value="Chromosome"/>
</dbReference>
<sequence length="345" mass="36342">MKKVLAVLLAMGMLVSMAGCGGQESGETSGGKADADTKSTDAGSSDDAAGEKAAAKDDGDITIAFIVKSLENQFFTDAKEGAEARAEELGVNINYLAPAGGQADIEGEVQLMEDSIIKGVDAIIIDCSDNAALNSSIKKANDAGIPVVLFNDTVDMDDLEALGGHIDSYVGLNSTEAAKQVGEYCVENSEPGKVAIIEGMSGIVASTERVEGFKSALTDEFEVVASQPADWDKNQAYDVMQNILTANPDISIVWAVSSTMGMGAIQAIEDMGMADKIDVYDFDCEADDVQAIKDGKLCATLRYPTQEWAALAFDTALSLVKGETVEENVYTEVQVITPDNVDTLE</sequence>
<feature type="domain" description="Periplasmic binding protein" evidence="6">
    <location>
        <begin position="63"/>
        <end position="323"/>
    </location>
</feature>
<dbReference type="RefSeq" id="WP_028527457.1">
    <property type="nucleotide sequence ID" value="NZ_CABLBR010000001.1"/>
</dbReference>
<dbReference type="SUPFAM" id="SSF53822">
    <property type="entry name" value="Periplasmic binding protein-like I"/>
    <property type="match status" value="1"/>
</dbReference>
<reference evidence="7" key="1">
    <citation type="journal article" date="2022" name="Cell">
        <title>Design, construction, and in vivo augmentation of a complex gut microbiome.</title>
        <authorList>
            <person name="Cheng A.G."/>
            <person name="Ho P.Y."/>
            <person name="Aranda-Diaz A."/>
            <person name="Jain S."/>
            <person name="Yu F.B."/>
            <person name="Meng X."/>
            <person name="Wang M."/>
            <person name="Iakiviak M."/>
            <person name="Nagashima K."/>
            <person name="Zhao A."/>
            <person name="Murugkar P."/>
            <person name="Patil A."/>
            <person name="Atabakhsh K."/>
            <person name="Weakley A."/>
            <person name="Yan J."/>
            <person name="Brumbaugh A.R."/>
            <person name="Higginbottom S."/>
            <person name="Dimas A."/>
            <person name="Shiver A.L."/>
            <person name="Deutschbauer A."/>
            <person name="Neff N."/>
            <person name="Sonnenburg J.L."/>
            <person name="Huang K.C."/>
            <person name="Fischbach M.A."/>
        </authorList>
    </citation>
    <scope>NUCLEOTIDE SEQUENCE</scope>
    <source>
        <strain evidence="7">DSM 19829</strain>
    </source>
</reference>
<dbReference type="CDD" id="cd01536">
    <property type="entry name" value="PBP1_ABC_sugar_binding-like"/>
    <property type="match status" value="1"/>
</dbReference>
<keyword evidence="8" id="KW-1185">Reference proteome</keyword>
<evidence type="ECO:0000256" key="1">
    <source>
        <dbReference type="ARBA" id="ARBA00004196"/>
    </source>
</evidence>
<accession>A0ABY5VF17</accession>
<gene>
    <name evidence="7" type="ORF">NQ502_15635</name>
</gene>
<dbReference type="Gene3D" id="3.40.50.2300">
    <property type="match status" value="2"/>
</dbReference>
<evidence type="ECO:0000256" key="3">
    <source>
        <dbReference type="ARBA" id="ARBA00022729"/>
    </source>
</evidence>
<dbReference type="PANTHER" id="PTHR46847:SF1">
    <property type="entry name" value="D-ALLOSE-BINDING PERIPLASMIC PROTEIN-RELATED"/>
    <property type="match status" value="1"/>
</dbReference>
<evidence type="ECO:0000256" key="2">
    <source>
        <dbReference type="ARBA" id="ARBA00007639"/>
    </source>
</evidence>
<evidence type="ECO:0000313" key="7">
    <source>
        <dbReference type="EMBL" id="UWP58786.1"/>
    </source>
</evidence>
<feature type="region of interest" description="Disordered" evidence="4">
    <location>
        <begin position="21"/>
        <end position="53"/>
    </location>
</feature>
<organism evidence="7 8">
    <name type="scientific">Ruminococcus gauvreauii</name>
    <dbReference type="NCBI Taxonomy" id="438033"/>
    <lineage>
        <taxon>Bacteria</taxon>
        <taxon>Bacillati</taxon>
        <taxon>Bacillota</taxon>
        <taxon>Clostridia</taxon>
        <taxon>Eubacteriales</taxon>
        <taxon>Oscillospiraceae</taxon>
        <taxon>Ruminococcus</taxon>
    </lineage>
</organism>
<dbReference type="PROSITE" id="PS51257">
    <property type="entry name" value="PROKAR_LIPOPROTEIN"/>
    <property type="match status" value="1"/>
</dbReference>
<protein>
    <submittedName>
        <fullName evidence="7">Sugar ABC transporter substrate-binding protein</fullName>
    </submittedName>
</protein>
<name>A0ABY5VF17_9FIRM</name>
<proteinExistence type="inferred from homology"/>
<dbReference type="Pfam" id="PF13407">
    <property type="entry name" value="Peripla_BP_4"/>
    <property type="match status" value="1"/>
</dbReference>
<dbReference type="InterPro" id="IPR028082">
    <property type="entry name" value="Peripla_BP_I"/>
</dbReference>
<dbReference type="InterPro" id="IPR025997">
    <property type="entry name" value="SBP_2_dom"/>
</dbReference>
<comment type="subcellular location">
    <subcellularLocation>
        <location evidence="1">Cell envelope</location>
    </subcellularLocation>
</comment>
<dbReference type="PANTHER" id="PTHR46847">
    <property type="entry name" value="D-ALLOSE-BINDING PERIPLASMIC PROTEIN-RELATED"/>
    <property type="match status" value="1"/>
</dbReference>
<evidence type="ECO:0000256" key="4">
    <source>
        <dbReference type="SAM" id="MobiDB-lite"/>
    </source>
</evidence>
<keyword evidence="3 5" id="KW-0732">Signal</keyword>
<comment type="similarity">
    <text evidence="2">Belongs to the bacterial solute-binding protein 2 family.</text>
</comment>
<evidence type="ECO:0000259" key="6">
    <source>
        <dbReference type="Pfam" id="PF13407"/>
    </source>
</evidence>